<feature type="chain" id="PRO_5020797614" evidence="8">
    <location>
        <begin position="24"/>
        <end position="130"/>
    </location>
</feature>
<name>A0A4U1BR89_9GAMM</name>
<dbReference type="Pfam" id="PF14537">
    <property type="entry name" value="Cytochrom_c3_2"/>
    <property type="match status" value="1"/>
</dbReference>
<evidence type="ECO:0000256" key="3">
    <source>
        <dbReference type="ARBA" id="ARBA00022448"/>
    </source>
</evidence>
<keyword evidence="8" id="KW-0732">Signal</keyword>
<reference evidence="10 11" key="1">
    <citation type="submission" date="2019-04" db="EMBL/GenBank/DDBJ databases">
        <authorList>
            <person name="Hwang J.C."/>
        </authorList>
    </citation>
    <scope>NUCLEOTIDE SEQUENCE [LARGE SCALE GENOMIC DNA]</scope>
    <source>
        <strain evidence="10 11">IMCC35002</strain>
    </source>
</reference>
<dbReference type="Proteomes" id="UP000305675">
    <property type="component" value="Unassembled WGS sequence"/>
</dbReference>
<evidence type="ECO:0000256" key="1">
    <source>
        <dbReference type="ARBA" id="ARBA00001926"/>
    </source>
</evidence>
<feature type="signal peptide" evidence="8">
    <location>
        <begin position="1"/>
        <end position="23"/>
    </location>
</feature>
<evidence type="ECO:0000259" key="9">
    <source>
        <dbReference type="Pfam" id="PF14537"/>
    </source>
</evidence>
<keyword evidence="7" id="KW-0408">Iron</keyword>
<evidence type="ECO:0000256" key="4">
    <source>
        <dbReference type="ARBA" id="ARBA00022617"/>
    </source>
</evidence>
<keyword evidence="6" id="KW-0249">Electron transport</keyword>
<organism evidence="10 11">
    <name type="scientific">Ferrimonas aestuarii</name>
    <dbReference type="NCBI Taxonomy" id="2569539"/>
    <lineage>
        <taxon>Bacteria</taxon>
        <taxon>Pseudomonadati</taxon>
        <taxon>Pseudomonadota</taxon>
        <taxon>Gammaproteobacteria</taxon>
        <taxon>Alteromonadales</taxon>
        <taxon>Ferrimonadaceae</taxon>
        <taxon>Ferrimonas</taxon>
    </lineage>
</organism>
<evidence type="ECO:0000256" key="5">
    <source>
        <dbReference type="ARBA" id="ARBA00022723"/>
    </source>
</evidence>
<comment type="cofactor">
    <cofactor evidence="1">
        <name>heme c</name>
        <dbReference type="ChEBI" id="CHEBI:61717"/>
    </cofactor>
</comment>
<dbReference type="GO" id="GO:0042597">
    <property type="term" value="C:periplasmic space"/>
    <property type="evidence" value="ECO:0007669"/>
    <property type="project" value="UniProtKB-SubCell"/>
</dbReference>
<dbReference type="AlphaFoldDB" id="A0A4U1BR89"/>
<dbReference type="EMBL" id="SWCJ01000003">
    <property type="protein sequence ID" value="TKB56695.1"/>
    <property type="molecule type" value="Genomic_DNA"/>
</dbReference>
<dbReference type="GO" id="GO:0046872">
    <property type="term" value="F:metal ion binding"/>
    <property type="evidence" value="ECO:0007669"/>
    <property type="project" value="UniProtKB-KW"/>
</dbReference>
<evidence type="ECO:0000256" key="6">
    <source>
        <dbReference type="ARBA" id="ARBA00022982"/>
    </source>
</evidence>
<gene>
    <name evidence="10" type="ORF">FCL42_06065</name>
</gene>
<keyword evidence="4" id="KW-0349">Heme</keyword>
<dbReference type="InterPro" id="IPR012286">
    <property type="entry name" value="Tetrahaem_cytochrome"/>
</dbReference>
<proteinExistence type="predicted"/>
<sequence length="130" mass="14553">MLIRNLSMAVVIAAVTMAAPAMAIKMPLKSYHKEMFTNDDGSVECSACHGDSKRYSFPDEAKCISCHGDKASLAEETARPGHGAEFEPNPHDSLHYGQDLSCVYCHSEHKKPKVYCNQCHEFKYPDMKRK</sequence>
<evidence type="ECO:0000256" key="2">
    <source>
        <dbReference type="ARBA" id="ARBA00004418"/>
    </source>
</evidence>
<dbReference type="OrthoDB" id="9153838at2"/>
<dbReference type="RefSeq" id="WP_136862499.1">
    <property type="nucleotide sequence ID" value="NZ_SWCJ01000003.1"/>
</dbReference>
<feature type="domain" description="Tetrahaem cytochrome" evidence="9">
    <location>
        <begin position="42"/>
        <end position="121"/>
    </location>
</feature>
<dbReference type="SUPFAM" id="SSF48695">
    <property type="entry name" value="Multiheme cytochromes"/>
    <property type="match status" value="1"/>
</dbReference>
<keyword evidence="11" id="KW-1185">Reference proteome</keyword>
<comment type="subcellular location">
    <subcellularLocation>
        <location evidence="2">Periplasm</location>
    </subcellularLocation>
</comment>
<accession>A0A4U1BR89</accession>
<comment type="caution">
    <text evidence="10">The sequence shown here is derived from an EMBL/GenBank/DDBJ whole genome shotgun (WGS) entry which is preliminary data.</text>
</comment>
<keyword evidence="3" id="KW-0813">Transport</keyword>
<dbReference type="InterPro" id="IPR036280">
    <property type="entry name" value="Multihaem_cyt_sf"/>
</dbReference>
<evidence type="ECO:0000256" key="7">
    <source>
        <dbReference type="ARBA" id="ARBA00023004"/>
    </source>
</evidence>
<keyword evidence="5" id="KW-0479">Metal-binding</keyword>
<evidence type="ECO:0000256" key="8">
    <source>
        <dbReference type="SAM" id="SignalP"/>
    </source>
</evidence>
<dbReference type="Gene3D" id="1.10.1130.10">
    <property type="entry name" value="Flavocytochrome C3, Chain A"/>
    <property type="match status" value="1"/>
</dbReference>
<evidence type="ECO:0000313" key="10">
    <source>
        <dbReference type="EMBL" id="TKB56695.1"/>
    </source>
</evidence>
<evidence type="ECO:0000313" key="11">
    <source>
        <dbReference type="Proteomes" id="UP000305675"/>
    </source>
</evidence>
<protein>
    <submittedName>
        <fullName evidence="10">Cytochrome C</fullName>
    </submittedName>
</protein>